<dbReference type="Proteomes" id="UP000702544">
    <property type="component" value="Unassembled WGS sequence"/>
</dbReference>
<dbReference type="AlphaFoldDB" id="A0AAE4Z891"/>
<evidence type="ECO:0000256" key="1">
    <source>
        <dbReference type="ARBA" id="ARBA00022614"/>
    </source>
</evidence>
<evidence type="ECO:0000256" key="3">
    <source>
        <dbReference type="SAM" id="SignalP"/>
    </source>
</evidence>
<dbReference type="PANTHER" id="PTHR48051:SF1">
    <property type="entry name" value="RAS SUPPRESSOR PROTEIN 1"/>
    <property type="match status" value="1"/>
</dbReference>
<dbReference type="SMART" id="SM00369">
    <property type="entry name" value="LRR_TYP"/>
    <property type="match status" value="5"/>
</dbReference>
<feature type="chain" id="PRO_5042271764" evidence="3">
    <location>
        <begin position="28"/>
        <end position="621"/>
    </location>
</feature>
<dbReference type="InterPro" id="IPR003591">
    <property type="entry name" value="Leu-rich_rpt_typical-subtyp"/>
</dbReference>
<dbReference type="InterPro" id="IPR001611">
    <property type="entry name" value="Leu-rich_rpt"/>
</dbReference>
<organism evidence="5 6">
    <name type="scientific">Candidatus Kutchimonas denitrificans</name>
    <dbReference type="NCBI Taxonomy" id="3056748"/>
    <lineage>
        <taxon>Bacteria</taxon>
        <taxon>Pseudomonadati</taxon>
        <taxon>Gemmatimonadota</taxon>
        <taxon>Gemmatimonadia</taxon>
        <taxon>Candidatus Palauibacterales</taxon>
        <taxon>Candidatus Palauibacteraceae</taxon>
        <taxon>Candidatus Kutchimonas</taxon>
    </lineage>
</organism>
<keyword evidence="2" id="KW-0677">Repeat</keyword>
<dbReference type="InterPro" id="IPR011990">
    <property type="entry name" value="TPR-like_helical_dom_sf"/>
</dbReference>
<gene>
    <name evidence="5" type="ORF">GWO12_04195</name>
</gene>
<dbReference type="SUPFAM" id="SSF48452">
    <property type="entry name" value="TPR-like"/>
    <property type="match status" value="1"/>
</dbReference>
<feature type="domain" description="Disease resistance R13L4/SHOC-2-like LRR" evidence="4">
    <location>
        <begin position="97"/>
        <end position="180"/>
    </location>
</feature>
<dbReference type="Gene3D" id="1.25.40.10">
    <property type="entry name" value="Tetratricopeptide repeat domain"/>
    <property type="match status" value="1"/>
</dbReference>
<dbReference type="InterPro" id="IPR050216">
    <property type="entry name" value="LRR_domain-containing"/>
</dbReference>
<evidence type="ECO:0000256" key="2">
    <source>
        <dbReference type="ARBA" id="ARBA00022737"/>
    </source>
</evidence>
<evidence type="ECO:0000313" key="5">
    <source>
        <dbReference type="EMBL" id="NIR74302.1"/>
    </source>
</evidence>
<dbReference type="Gene3D" id="3.80.10.10">
    <property type="entry name" value="Ribonuclease Inhibitor"/>
    <property type="match status" value="1"/>
</dbReference>
<keyword evidence="3" id="KW-0732">Signal</keyword>
<proteinExistence type="predicted"/>
<reference evidence="5 6" key="1">
    <citation type="submission" date="2020-01" db="EMBL/GenBank/DDBJ databases">
        <title>Genomes assembled from Gulf of Kutch pelagic sediment metagenomes.</title>
        <authorList>
            <person name="Chandrashekar M."/>
            <person name="Mahajan M.S."/>
            <person name="Dave K.J."/>
            <person name="Vatsa P."/>
            <person name="Nathani N.M."/>
        </authorList>
    </citation>
    <scope>NUCLEOTIDE SEQUENCE [LARGE SCALE GENOMIC DNA]</scope>
    <source>
        <strain evidence="5">KS3-K002</strain>
    </source>
</reference>
<dbReference type="PANTHER" id="PTHR48051">
    <property type="match status" value="1"/>
</dbReference>
<evidence type="ECO:0000313" key="6">
    <source>
        <dbReference type="Proteomes" id="UP000702544"/>
    </source>
</evidence>
<sequence>MAANGRHLKKILFTPVFAFLTASSGLAQGALLDSAALADARMYTTLDEALREPERVYKLEFRSRSTVGRPLPAEIGSLVNLQVFRAPGYGISELPAQIGKLTNLQVLDLSANRLSELPDEIGNLTNLRELSLSGNDFDGLPPVVFSLRGLRRLTLVGMDLTELPPDIGRLTNLRYLSLVRNRIARLPSEIGELTNLRYLGLGGNQLTALPPEIGRLSKLRSLDLRGNRLTELPPAIAGLLELPHPAGRAAAERLGPNRRFENEGRPLLGPDLEATIAESRSLPGIEEVAELVERMEAMEAGRVTWERPNVARLDQAAAGLEAHLEEHPDDVRALILYARLGRFASVSQPDVISREEGPPSYDARYAPFLAALDRALELDPTSAEAHYWRARINGIRVPDISSGRMAYRHLDLQEAIEAAEAAVELAPENIAYREALALYLVAARRYPRALDVMRPAEGGRHPIYTLLADMEAVPIPESATFSPEDSESFAEQQLQRERFSDYPMLRVRMYVLPLTADEIETFYAGHYDGFEFSEPETQELGEGAEARVYVALLARANGDRQAIKVSDIEEIETDDAILVSAFELRGMPAEARVATPAGHPIPPNYGDIYSYLFVVNYGVVD</sequence>
<name>A0AAE4Z891_9BACT</name>
<dbReference type="GO" id="GO:0005737">
    <property type="term" value="C:cytoplasm"/>
    <property type="evidence" value="ECO:0007669"/>
    <property type="project" value="TreeGrafter"/>
</dbReference>
<dbReference type="InterPro" id="IPR032675">
    <property type="entry name" value="LRR_dom_sf"/>
</dbReference>
<accession>A0AAE4Z891</accession>
<dbReference type="SUPFAM" id="SSF52058">
    <property type="entry name" value="L domain-like"/>
    <property type="match status" value="1"/>
</dbReference>
<dbReference type="SMART" id="SM00365">
    <property type="entry name" value="LRR_SD22"/>
    <property type="match status" value="3"/>
</dbReference>
<dbReference type="PROSITE" id="PS51450">
    <property type="entry name" value="LRR"/>
    <property type="match status" value="4"/>
</dbReference>
<keyword evidence="1" id="KW-0433">Leucine-rich repeat</keyword>
<feature type="signal peptide" evidence="3">
    <location>
        <begin position="1"/>
        <end position="27"/>
    </location>
</feature>
<dbReference type="InterPro" id="IPR055414">
    <property type="entry name" value="LRR_R13L4/SHOC2-like"/>
</dbReference>
<dbReference type="Pfam" id="PF23598">
    <property type="entry name" value="LRR_14"/>
    <property type="match status" value="2"/>
</dbReference>
<feature type="domain" description="Disease resistance R13L4/SHOC-2-like LRR" evidence="4">
    <location>
        <begin position="189"/>
        <end position="242"/>
    </location>
</feature>
<comment type="caution">
    <text evidence="5">The sequence shown here is derived from an EMBL/GenBank/DDBJ whole genome shotgun (WGS) entry which is preliminary data.</text>
</comment>
<protein>
    <submittedName>
        <fullName evidence="5">Leucine-rich repeat domain-containing protein</fullName>
    </submittedName>
</protein>
<evidence type="ECO:0000259" key="4">
    <source>
        <dbReference type="Pfam" id="PF23598"/>
    </source>
</evidence>
<dbReference type="EMBL" id="JAACAK010000032">
    <property type="protein sequence ID" value="NIR74302.1"/>
    <property type="molecule type" value="Genomic_DNA"/>
</dbReference>